<keyword evidence="4 10" id="KW-0812">Transmembrane</keyword>
<dbReference type="InterPro" id="IPR000644">
    <property type="entry name" value="CBS_dom"/>
</dbReference>
<keyword evidence="5" id="KW-0677">Repeat</keyword>
<dbReference type="Proteomes" id="UP000051521">
    <property type="component" value="Unassembled WGS sequence"/>
</dbReference>
<keyword evidence="8 10" id="KW-0472">Membrane</keyword>
<evidence type="ECO:0000256" key="10">
    <source>
        <dbReference type="PROSITE-ProRule" id="PRU01193"/>
    </source>
</evidence>
<evidence type="ECO:0000256" key="9">
    <source>
        <dbReference type="PROSITE-ProRule" id="PRU00703"/>
    </source>
</evidence>
<dbReference type="InterPro" id="IPR002550">
    <property type="entry name" value="CNNM"/>
</dbReference>
<evidence type="ECO:0000256" key="3">
    <source>
        <dbReference type="ARBA" id="ARBA00022475"/>
    </source>
</evidence>
<evidence type="ECO:0000256" key="7">
    <source>
        <dbReference type="ARBA" id="ARBA00023122"/>
    </source>
</evidence>
<dbReference type="Pfam" id="PF01595">
    <property type="entry name" value="CNNM"/>
    <property type="match status" value="1"/>
</dbReference>
<dbReference type="EMBL" id="AYZO01000018">
    <property type="protein sequence ID" value="KRN11775.1"/>
    <property type="molecule type" value="Genomic_DNA"/>
</dbReference>
<feature type="domain" description="CBS" evidence="12">
    <location>
        <begin position="296"/>
        <end position="353"/>
    </location>
</feature>
<keyword evidence="6 10" id="KW-1133">Transmembrane helix</keyword>
<dbReference type="SUPFAM" id="SSF54631">
    <property type="entry name" value="CBS-domain pair"/>
    <property type="match status" value="1"/>
</dbReference>
<feature type="domain" description="CBS" evidence="12">
    <location>
        <begin position="231"/>
        <end position="291"/>
    </location>
</feature>
<dbReference type="InterPro" id="IPR036318">
    <property type="entry name" value="FAD-bd_PCMH-like_sf"/>
</dbReference>
<dbReference type="InterPro" id="IPR051676">
    <property type="entry name" value="UPF0053_domain"/>
</dbReference>
<comment type="similarity">
    <text evidence="2">Belongs to the UPF0053 family.</text>
</comment>
<dbReference type="PANTHER" id="PTHR43099">
    <property type="entry name" value="UPF0053 PROTEIN YRKA"/>
    <property type="match status" value="1"/>
</dbReference>
<protein>
    <submittedName>
        <fullName evidence="14">Magnesium and cobalt efflux protein CorC</fullName>
    </submittedName>
</protein>
<evidence type="ECO:0000256" key="8">
    <source>
        <dbReference type="ARBA" id="ARBA00023136"/>
    </source>
</evidence>
<feature type="domain" description="CNNM transmembrane" evidence="13">
    <location>
        <begin position="6"/>
        <end position="208"/>
    </location>
</feature>
<keyword evidence="3" id="KW-1003">Cell membrane</keyword>
<feature type="transmembrane region" description="Helical" evidence="11">
    <location>
        <begin position="145"/>
        <end position="167"/>
    </location>
</feature>
<evidence type="ECO:0000256" key="4">
    <source>
        <dbReference type="ARBA" id="ARBA00022692"/>
    </source>
</evidence>
<name>A0ABR5PUT3_9LACO</name>
<dbReference type="Gene3D" id="3.10.580.10">
    <property type="entry name" value="CBS-domain"/>
    <property type="match status" value="1"/>
</dbReference>
<organism evidence="14 15">
    <name type="scientific">Lactobacillus gigeriorum DSM 23908 = CRBIP 24.85</name>
    <dbReference type="NCBI Taxonomy" id="1423751"/>
    <lineage>
        <taxon>Bacteria</taxon>
        <taxon>Bacillati</taxon>
        <taxon>Bacillota</taxon>
        <taxon>Bacilli</taxon>
        <taxon>Lactobacillales</taxon>
        <taxon>Lactobacillaceae</taxon>
        <taxon>Lactobacillus</taxon>
    </lineage>
</organism>
<gene>
    <name evidence="14" type="ORF">FC38_GL000549</name>
</gene>
<evidence type="ECO:0000256" key="5">
    <source>
        <dbReference type="ARBA" id="ARBA00022737"/>
    </source>
</evidence>
<feature type="transmembrane region" description="Helical" evidence="11">
    <location>
        <begin position="66"/>
        <end position="89"/>
    </location>
</feature>
<evidence type="ECO:0000256" key="1">
    <source>
        <dbReference type="ARBA" id="ARBA00004651"/>
    </source>
</evidence>
<dbReference type="PROSITE" id="PS51371">
    <property type="entry name" value="CBS"/>
    <property type="match status" value="2"/>
</dbReference>
<comment type="subcellular location">
    <subcellularLocation>
        <location evidence="1">Cell membrane</location>
        <topology evidence="1">Multi-pass membrane protein</topology>
    </subcellularLocation>
</comment>
<dbReference type="InterPro" id="IPR046342">
    <property type="entry name" value="CBS_dom_sf"/>
</dbReference>
<evidence type="ECO:0000256" key="6">
    <source>
        <dbReference type="ARBA" id="ARBA00022989"/>
    </source>
</evidence>
<evidence type="ECO:0000259" key="13">
    <source>
        <dbReference type="PROSITE" id="PS51846"/>
    </source>
</evidence>
<dbReference type="Gene3D" id="3.30.465.10">
    <property type="match status" value="1"/>
</dbReference>
<dbReference type="PANTHER" id="PTHR43099:SF5">
    <property type="entry name" value="HLYC_CORC FAMILY TRANSPORTER"/>
    <property type="match status" value="1"/>
</dbReference>
<evidence type="ECO:0000313" key="14">
    <source>
        <dbReference type="EMBL" id="KRN11775.1"/>
    </source>
</evidence>
<evidence type="ECO:0000313" key="15">
    <source>
        <dbReference type="Proteomes" id="UP000051521"/>
    </source>
</evidence>
<dbReference type="SMART" id="SM00116">
    <property type="entry name" value="CBS"/>
    <property type="match status" value="2"/>
</dbReference>
<reference evidence="14 15" key="1">
    <citation type="journal article" date="2015" name="Genome Announc.">
        <title>Expanding the biotechnology potential of lactobacilli through comparative genomics of 213 strains and associated genera.</title>
        <authorList>
            <person name="Sun Z."/>
            <person name="Harris H.M."/>
            <person name="McCann A."/>
            <person name="Guo C."/>
            <person name="Argimon S."/>
            <person name="Zhang W."/>
            <person name="Yang X."/>
            <person name="Jeffery I.B."/>
            <person name="Cooney J.C."/>
            <person name="Kagawa T.F."/>
            <person name="Liu W."/>
            <person name="Song Y."/>
            <person name="Salvetti E."/>
            <person name="Wrobel A."/>
            <person name="Rasinkangas P."/>
            <person name="Parkhill J."/>
            <person name="Rea M.C."/>
            <person name="O'Sullivan O."/>
            <person name="Ritari J."/>
            <person name="Douillard F.P."/>
            <person name="Paul Ross R."/>
            <person name="Yang R."/>
            <person name="Briner A.E."/>
            <person name="Felis G.E."/>
            <person name="de Vos W.M."/>
            <person name="Barrangou R."/>
            <person name="Klaenhammer T.R."/>
            <person name="Caufield P.W."/>
            <person name="Cui Y."/>
            <person name="Zhang H."/>
            <person name="O'Toole P.W."/>
        </authorList>
    </citation>
    <scope>NUCLEOTIDE SEQUENCE [LARGE SCALE GENOMIC DNA]</scope>
    <source>
        <strain evidence="14 15">DSM 23908</strain>
    </source>
</reference>
<dbReference type="Pfam" id="PF03471">
    <property type="entry name" value="CorC_HlyC"/>
    <property type="match status" value="1"/>
</dbReference>
<dbReference type="InterPro" id="IPR044751">
    <property type="entry name" value="Ion_transp-like_CBS"/>
</dbReference>
<dbReference type="CDD" id="cd04590">
    <property type="entry name" value="CBS_pair_CorC_HlyC_assoc"/>
    <property type="match status" value="1"/>
</dbReference>
<evidence type="ECO:0000256" key="11">
    <source>
        <dbReference type="SAM" id="Phobius"/>
    </source>
</evidence>
<dbReference type="PROSITE" id="PS51846">
    <property type="entry name" value="CNNM"/>
    <property type="match status" value="1"/>
</dbReference>
<sequence length="454" mass="51675">MITTLSDGQIIANLIATLVIFVFASFFVAAEFALVQTRSSQLEDMLANQQGNPKKLKRALHMVHNLNEYLSTTQVGTTLVGVVLGWFSADTFAEIFARLFNLTSMNHSLVKSVSAIIGVVFLTYLEVVVTEIVPKNIAIDMSVKVLMLIVYPLQLFHTLVYPFVWLLNASSNGLLKLLGFEPADEENEIYSQSEIIRLSQNAVHGGSLDKYDLTYMERAFELNDKVAKDIMTDRTRLNVLNSTDTIKEALHEYLEEGYSRLPVVRDNDKDDVVGYVYSYDIIQQSENDDTVPVTRIIRTIITVPESMRIQEILHLMIQKHTPIVLIVDEYGGTSGIVTDKDIYEELFGTVKDEIDDVSDDYIIKDESGNVHVSGKTTLYDFERYFHSDLKSFQDSDIITIGGYMMEHYPDLKKDESIQLEGFEFKLDSIEQGFMRWFIVKPTEINKTDQLDEDE</sequence>
<keyword evidence="7 9" id="KW-0129">CBS domain</keyword>
<comment type="caution">
    <text evidence="14">The sequence shown here is derived from an EMBL/GenBank/DDBJ whole genome shotgun (WGS) entry which is preliminary data.</text>
</comment>
<evidence type="ECO:0000256" key="2">
    <source>
        <dbReference type="ARBA" id="ARBA00006337"/>
    </source>
</evidence>
<feature type="transmembrane region" description="Helical" evidence="11">
    <location>
        <begin position="109"/>
        <end position="133"/>
    </location>
</feature>
<dbReference type="InterPro" id="IPR005170">
    <property type="entry name" value="Transptr-assoc_dom"/>
</dbReference>
<dbReference type="InterPro" id="IPR016169">
    <property type="entry name" value="FAD-bd_PCMH_sub2"/>
</dbReference>
<evidence type="ECO:0000259" key="12">
    <source>
        <dbReference type="PROSITE" id="PS51371"/>
    </source>
</evidence>
<dbReference type="Pfam" id="PF00571">
    <property type="entry name" value="CBS"/>
    <property type="match status" value="2"/>
</dbReference>
<keyword evidence="15" id="KW-1185">Reference proteome</keyword>
<feature type="transmembrane region" description="Helical" evidence="11">
    <location>
        <begin position="12"/>
        <end position="35"/>
    </location>
</feature>
<dbReference type="SUPFAM" id="SSF56176">
    <property type="entry name" value="FAD-binding/transporter-associated domain-like"/>
    <property type="match status" value="1"/>
</dbReference>
<dbReference type="SMART" id="SM01091">
    <property type="entry name" value="CorC_HlyC"/>
    <property type="match status" value="1"/>
</dbReference>
<accession>A0ABR5PUT3</accession>
<proteinExistence type="inferred from homology"/>